<dbReference type="GO" id="GO:0016301">
    <property type="term" value="F:kinase activity"/>
    <property type="evidence" value="ECO:0007669"/>
    <property type="project" value="UniProtKB-KW"/>
</dbReference>
<evidence type="ECO:0000313" key="1">
    <source>
        <dbReference type="Proteomes" id="UP000248484"/>
    </source>
</evidence>
<dbReference type="GeneID" id="102990377"/>
<keyword evidence="2" id="KW-0418">Kinase</keyword>
<proteinExistence type="predicted"/>
<dbReference type="Proteomes" id="UP000248484">
    <property type="component" value="Unplaced"/>
</dbReference>
<reference evidence="2" key="1">
    <citation type="submission" date="2025-08" db="UniProtKB">
        <authorList>
            <consortium name="RefSeq"/>
        </authorList>
    </citation>
    <scope>IDENTIFICATION</scope>
    <source>
        <tissue evidence="2">Muscle</tissue>
    </source>
</reference>
<evidence type="ECO:0000313" key="2">
    <source>
        <dbReference type="RefSeq" id="XP_028340426.1"/>
    </source>
</evidence>
<dbReference type="RefSeq" id="XP_028340426.1">
    <property type="nucleotide sequence ID" value="XM_028484625.2"/>
</dbReference>
<keyword evidence="2" id="KW-0808">Transferase</keyword>
<dbReference type="AlphaFoldDB" id="A0A455B8W5"/>
<name>A0A455B8W5_PHYMC</name>
<organism evidence="1 2">
    <name type="scientific">Physeter macrocephalus</name>
    <name type="common">Sperm whale</name>
    <name type="synonym">Physeter catodon</name>
    <dbReference type="NCBI Taxonomy" id="9755"/>
    <lineage>
        <taxon>Eukaryota</taxon>
        <taxon>Metazoa</taxon>
        <taxon>Chordata</taxon>
        <taxon>Craniata</taxon>
        <taxon>Vertebrata</taxon>
        <taxon>Euteleostomi</taxon>
        <taxon>Mammalia</taxon>
        <taxon>Eutheria</taxon>
        <taxon>Laurasiatheria</taxon>
        <taxon>Artiodactyla</taxon>
        <taxon>Whippomorpha</taxon>
        <taxon>Cetacea</taxon>
        <taxon>Odontoceti</taxon>
        <taxon>Physeteridae</taxon>
        <taxon>Physeter</taxon>
    </lineage>
</organism>
<sequence>MMKQEWRNSLDPVSRAQVAWPPGRRPSAGVTGTVAGCSGTAQGDSHVSHHQFLDHTHPCLESSQHALLGTFLNESQVSCLENRSSSHAASPVGCPCPGISCPVEGGRKTHIIATWMPETSVHVTLAALLRGRCSSTHFPAETSLMTQVCSVSTVHASPMTPEFLCPQPCQNFPGASNLRTCLSVNGTYFTTGSLSDAATQLWGPWPQLATPSGLSLAVDASPTGLPWLPHCSGSPQDSLCARKELKKVDHILGVVGEESLRYCPLPQSIFHNFQTYLHGCHGPRSGTAYSRFCRKLKVSPSFPV</sequence>
<dbReference type="CTD" id="7867"/>
<gene>
    <name evidence="2" type="primary">MAPKAPK3</name>
</gene>
<keyword evidence="1" id="KW-1185">Reference proteome</keyword>
<protein>
    <submittedName>
        <fullName evidence="2">MAP kinase-activated protein kinase 3 isoform X13</fullName>
    </submittedName>
</protein>
<accession>A0A455B8W5</accession>